<name>A0A1G4KQ83_KOMPC</name>
<dbReference type="AlphaFoldDB" id="A0A1G4KQ83"/>
<feature type="compositionally biased region" description="Basic and acidic residues" evidence="1">
    <location>
        <begin position="78"/>
        <end position="91"/>
    </location>
</feature>
<protein>
    <submittedName>
        <fullName evidence="2">Uncharacterized protein</fullName>
    </submittedName>
</protein>
<feature type="region of interest" description="Disordered" evidence="1">
    <location>
        <begin position="63"/>
        <end position="91"/>
    </location>
</feature>
<evidence type="ECO:0000313" key="2">
    <source>
        <dbReference type="EMBL" id="SCV12153.1"/>
    </source>
</evidence>
<reference evidence="2 3" key="1">
    <citation type="journal article" date="2011" name="J. Biotechnol.">
        <title>High-quality genome sequence of Pichia pastoris CBS7435.</title>
        <authorList>
            <person name="Kuberl A."/>
            <person name="Schneider J."/>
            <person name="Thallinger G.G."/>
            <person name="Anderl I."/>
            <person name="Wibberg D."/>
            <person name="Hajek T."/>
            <person name="Jaenicke S."/>
            <person name="Brinkrolf K."/>
            <person name="Goesmann A."/>
            <person name="Szczepanowski R."/>
            <person name="Puhler A."/>
            <person name="Schwab H."/>
            <person name="Glieder A."/>
            <person name="Pichler H."/>
        </authorList>
    </citation>
    <scope>NUCLEOTIDE SEQUENCE [LARGE SCALE GENOMIC DNA]</scope>
    <source>
        <strain evidence="3">ATCC 76273 / CBS 7435 / CECT 11047 / NRRL Y-11430 / Wegner 21-1</strain>
    </source>
</reference>
<evidence type="ECO:0000256" key="1">
    <source>
        <dbReference type="SAM" id="MobiDB-lite"/>
    </source>
</evidence>
<feature type="region of interest" description="Disordered" evidence="1">
    <location>
        <begin position="1"/>
        <end position="22"/>
    </location>
</feature>
<proteinExistence type="predicted"/>
<organism evidence="2 3">
    <name type="scientific">Komagataella phaffii (strain ATCC 76273 / CBS 7435 / CECT 11047 / NRRL Y-11430 / Wegner 21-1)</name>
    <name type="common">Yeast</name>
    <name type="synonym">Pichia pastoris</name>
    <dbReference type="NCBI Taxonomy" id="981350"/>
    <lineage>
        <taxon>Eukaryota</taxon>
        <taxon>Fungi</taxon>
        <taxon>Dikarya</taxon>
        <taxon>Ascomycota</taxon>
        <taxon>Saccharomycotina</taxon>
        <taxon>Pichiomycetes</taxon>
        <taxon>Pichiales</taxon>
        <taxon>Pichiaceae</taxon>
        <taxon>Komagataella</taxon>
    </lineage>
</organism>
<keyword evidence="3" id="KW-1185">Reference proteome</keyword>
<sequence length="91" mass="10172">MTDKTEEQGSKLPNDQDDTTVMLGDKKVSLSKINRPHHAIPRPIRPGVLVGGQHRPTIEDILMKKNEEESQVVTETRGTNDQDGGKQKRTN</sequence>
<accession>A0A1G4KQ83</accession>
<reference evidence="2 3" key="2">
    <citation type="journal article" date="2016" name="FEMS Yeast Res.">
        <title>Curation of the genome annotation of Pichia pastoris (Komagataella phaffii) CBS7435 from gene level to protein function.</title>
        <authorList>
            <person name="Valli M."/>
            <person name="Tatto N.E."/>
            <person name="Peymann A."/>
            <person name="Gruber C."/>
            <person name="Landes N."/>
            <person name="Ekker H."/>
            <person name="Thallinger G.G."/>
            <person name="Mattanovich D."/>
            <person name="Gasser B."/>
            <person name="Graf A.B."/>
        </authorList>
    </citation>
    <scope>GENOME REANNOTATION</scope>
    <source>
        <strain evidence="2 3">ATCC 76273 / CBS 7435 / CECT 11047 / NRRL Y-11430 / Wegner 21-1</strain>
    </source>
</reference>
<evidence type="ECO:0000313" key="3">
    <source>
        <dbReference type="Proteomes" id="UP000006853"/>
    </source>
</evidence>
<dbReference type="EMBL" id="FR839630">
    <property type="protein sequence ID" value="SCV12153.1"/>
    <property type="molecule type" value="Genomic_DNA"/>
</dbReference>
<gene>
    <name evidence="2" type="ordered locus">PP7435_Chr3-1424</name>
</gene>
<dbReference type="Proteomes" id="UP000006853">
    <property type="component" value="Chromosome 3"/>
</dbReference>